<evidence type="ECO:0000256" key="4">
    <source>
        <dbReference type="ARBA" id="ARBA00022642"/>
    </source>
</evidence>
<evidence type="ECO:0000256" key="11">
    <source>
        <dbReference type="HAMAP-Rule" id="MF_00244"/>
    </source>
</evidence>
<evidence type="ECO:0000256" key="2">
    <source>
        <dbReference type="ARBA" id="ARBA00005019"/>
    </source>
</evidence>
<comment type="pathway">
    <text evidence="2 11">Cofactor biosynthesis; NAD(+) biosynthesis; deamido-NAD(+) from nicotinate D-ribonucleotide: step 1/1.</text>
</comment>
<dbReference type="NCBIfam" id="TIGR00125">
    <property type="entry name" value="cyt_tran_rel"/>
    <property type="match status" value="1"/>
</dbReference>
<dbReference type="RefSeq" id="WP_089356780.1">
    <property type="nucleotide sequence ID" value="NZ_FZPD01000003.1"/>
</dbReference>
<dbReference type="GO" id="GO:0005524">
    <property type="term" value="F:ATP binding"/>
    <property type="evidence" value="ECO:0007669"/>
    <property type="project" value="UniProtKB-KW"/>
</dbReference>
<evidence type="ECO:0000259" key="12">
    <source>
        <dbReference type="Pfam" id="PF01467"/>
    </source>
</evidence>
<keyword evidence="6 11" id="KW-0548">Nucleotidyltransferase</keyword>
<dbReference type="NCBIfam" id="NF000840">
    <property type="entry name" value="PRK00071.1-3"/>
    <property type="match status" value="1"/>
</dbReference>
<comment type="catalytic activity">
    <reaction evidence="10 11">
        <text>nicotinate beta-D-ribonucleotide + ATP + H(+) = deamido-NAD(+) + diphosphate</text>
        <dbReference type="Rhea" id="RHEA:22860"/>
        <dbReference type="ChEBI" id="CHEBI:15378"/>
        <dbReference type="ChEBI" id="CHEBI:30616"/>
        <dbReference type="ChEBI" id="CHEBI:33019"/>
        <dbReference type="ChEBI" id="CHEBI:57502"/>
        <dbReference type="ChEBI" id="CHEBI:58437"/>
        <dbReference type="EC" id="2.7.7.18"/>
    </reaction>
</comment>
<evidence type="ECO:0000313" key="14">
    <source>
        <dbReference type="Proteomes" id="UP000198393"/>
    </source>
</evidence>
<dbReference type="Proteomes" id="UP000198393">
    <property type="component" value="Unassembled WGS sequence"/>
</dbReference>
<evidence type="ECO:0000256" key="6">
    <source>
        <dbReference type="ARBA" id="ARBA00022695"/>
    </source>
</evidence>
<proteinExistence type="inferred from homology"/>
<keyword evidence="8 11" id="KW-0067">ATP-binding</keyword>
<evidence type="ECO:0000256" key="9">
    <source>
        <dbReference type="ARBA" id="ARBA00023027"/>
    </source>
</evidence>
<dbReference type="EMBL" id="FZPD01000003">
    <property type="protein sequence ID" value="SNT02708.1"/>
    <property type="molecule type" value="Genomic_DNA"/>
</dbReference>
<dbReference type="Pfam" id="PF01467">
    <property type="entry name" value="CTP_transf_like"/>
    <property type="match status" value="1"/>
</dbReference>
<keyword evidence="7 11" id="KW-0547">Nucleotide-binding</keyword>
<comment type="similarity">
    <text evidence="3 11">Belongs to the NadD family.</text>
</comment>
<dbReference type="UniPathway" id="UPA00253">
    <property type="reaction ID" value="UER00332"/>
</dbReference>
<name>A0A239JB48_EKHLU</name>
<keyword evidence="4 11" id="KW-0662">Pyridine nucleotide biosynthesis</keyword>
<comment type="function">
    <text evidence="1 11">Catalyzes the reversible adenylation of nicotinate mononucleotide (NaMN) to nicotinic acid adenine dinucleotide (NaAD).</text>
</comment>
<evidence type="ECO:0000256" key="1">
    <source>
        <dbReference type="ARBA" id="ARBA00002324"/>
    </source>
</evidence>
<evidence type="ECO:0000256" key="8">
    <source>
        <dbReference type="ARBA" id="ARBA00022840"/>
    </source>
</evidence>
<dbReference type="SUPFAM" id="SSF52374">
    <property type="entry name" value="Nucleotidylyl transferase"/>
    <property type="match status" value="1"/>
</dbReference>
<dbReference type="HAMAP" id="MF_00244">
    <property type="entry name" value="NaMN_adenylyltr"/>
    <property type="match status" value="1"/>
</dbReference>
<organism evidence="13 14">
    <name type="scientific">Ekhidna lutea</name>
    <dbReference type="NCBI Taxonomy" id="447679"/>
    <lineage>
        <taxon>Bacteria</taxon>
        <taxon>Pseudomonadati</taxon>
        <taxon>Bacteroidota</taxon>
        <taxon>Cytophagia</taxon>
        <taxon>Cytophagales</taxon>
        <taxon>Reichenbachiellaceae</taxon>
        <taxon>Ekhidna</taxon>
    </lineage>
</organism>
<dbReference type="GO" id="GO:0004515">
    <property type="term" value="F:nicotinate-nucleotide adenylyltransferase activity"/>
    <property type="evidence" value="ECO:0007669"/>
    <property type="project" value="UniProtKB-UniRule"/>
</dbReference>
<dbReference type="PANTHER" id="PTHR39321:SF3">
    <property type="entry name" value="PHOSPHOPANTETHEINE ADENYLYLTRANSFERASE"/>
    <property type="match status" value="1"/>
</dbReference>
<evidence type="ECO:0000256" key="7">
    <source>
        <dbReference type="ARBA" id="ARBA00022741"/>
    </source>
</evidence>
<dbReference type="InterPro" id="IPR014729">
    <property type="entry name" value="Rossmann-like_a/b/a_fold"/>
</dbReference>
<dbReference type="Gene3D" id="3.40.50.620">
    <property type="entry name" value="HUPs"/>
    <property type="match status" value="1"/>
</dbReference>
<protein>
    <recommendedName>
        <fullName evidence="11">Probable nicotinate-nucleotide adenylyltransferase</fullName>
        <ecNumber evidence="11">2.7.7.18</ecNumber>
    </recommendedName>
    <alternativeName>
        <fullName evidence="11">Deamido-NAD(+) diphosphorylase</fullName>
    </alternativeName>
    <alternativeName>
        <fullName evidence="11">Deamido-NAD(+) pyrophosphorylase</fullName>
    </alternativeName>
    <alternativeName>
        <fullName evidence="11">Nicotinate mononucleotide adenylyltransferase</fullName>
        <shortName evidence="11">NaMN adenylyltransferase</shortName>
    </alternativeName>
</protein>
<evidence type="ECO:0000256" key="3">
    <source>
        <dbReference type="ARBA" id="ARBA00009014"/>
    </source>
</evidence>
<evidence type="ECO:0000313" key="13">
    <source>
        <dbReference type="EMBL" id="SNT02708.1"/>
    </source>
</evidence>
<keyword evidence="9 11" id="KW-0520">NAD</keyword>
<dbReference type="GO" id="GO:0009435">
    <property type="term" value="P:NAD+ biosynthetic process"/>
    <property type="evidence" value="ECO:0007669"/>
    <property type="project" value="UniProtKB-UniRule"/>
</dbReference>
<dbReference type="NCBIfam" id="TIGR00482">
    <property type="entry name" value="nicotinate (nicotinamide) nucleotide adenylyltransferase"/>
    <property type="match status" value="1"/>
</dbReference>
<feature type="domain" description="Cytidyltransferase-like" evidence="12">
    <location>
        <begin position="5"/>
        <end position="163"/>
    </location>
</feature>
<gene>
    <name evidence="11" type="primary">nadD</name>
    <name evidence="13" type="ORF">SAMN05421640_2064</name>
</gene>
<keyword evidence="5 11" id="KW-0808">Transferase</keyword>
<dbReference type="InterPro" id="IPR004821">
    <property type="entry name" value="Cyt_trans-like"/>
</dbReference>
<sequence>MEVGLFFGSFNPIHTGHMIIANLVKETTSVEEVWFIVSPQNPFKKNKNLLHEFDRLDLVNAAIADDYKFRSSDVEFNMPRPSYTIDTLTVLQEKHPDKTFRLIIGGDNLASFPKWKNHDKILEHFGLIVYPRPNAKPTDLINHKSIQMIDAPEVDISATLIRKLIKEGKSINYLVPEPVAGLIRSKGFFQD</sequence>
<keyword evidence="14" id="KW-1185">Reference proteome</keyword>
<evidence type="ECO:0000256" key="10">
    <source>
        <dbReference type="ARBA" id="ARBA00048721"/>
    </source>
</evidence>
<reference evidence="13 14" key="1">
    <citation type="submission" date="2017-06" db="EMBL/GenBank/DDBJ databases">
        <authorList>
            <person name="Kim H.J."/>
            <person name="Triplett B.A."/>
        </authorList>
    </citation>
    <scope>NUCLEOTIDE SEQUENCE [LARGE SCALE GENOMIC DNA]</scope>
    <source>
        <strain evidence="13 14">DSM 19307</strain>
    </source>
</reference>
<dbReference type="InterPro" id="IPR005248">
    <property type="entry name" value="NadD/NMNAT"/>
</dbReference>
<dbReference type="PANTHER" id="PTHR39321">
    <property type="entry name" value="NICOTINATE-NUCLEOTIDE ADENYLYLTRANSFERASE-RELATED"/>
    <property type="match status" value="1"/>
</dbReference>
<evidence type="ECO:0000256" key="5">
    <source>
        <dbReference type="ARBA" id="ARBA00022679"/>
    </source>
</evidence>
<dbReference type="OrthoDB" id="5295945at2"/>
<dbReference type="CDD" id="cd02165">
    <property type="entry name" value="NMNAT"/>
    <property type="match status" value="1"/>
</dbReference>
<accession>A0A239JB48</accession>
<dbReference type="AlphaFoldDB" id="A0A239JB48"/>
<dbReference type="EC" id="2.7.7.18" evidence="11"/>